<name>A0A6G9YFS6_9NOCA</name>
<evidence type="ECO:0000313" key="12">
    <source>
        <dbReference type="Proteomes" id="UP000503540"/>
    </source>
</evidence>
<dbReference type="GO" id="GO:0046872">
    <property type="term" value="F:metal ion binding"/>
    <property type="evidence" value="ECO:0007669"/>
    <property type="project" value="UniProtKB-KW"/>
</dbReference>
<dbReference type="Pfam" id="PF00175">
    <property type="entry name" value="NAD_binding_1"/>
    <property type="match status" value="1"/>
</dbReference>
<keyword evidence="4" id="KW-0479">Metal-binding</keyword>
<dbReference type="KEGG" id="nah:F5544_20855"/>
<dbReference type="Gene3D" id="3.40.50.80">
    <property type="entry name" value="Nucleotide-binding domain of ferredoxin-NADP reductase (FNR) module"/>
    <property type="match status" value="1"/>
</dbReference>
<dbReference type="PANTHER" id="PTHR47354:SF8">
    <property type="entry name" value="1,2-PHENYLACETYL-COA EPOXIDASE, SUBUNIT E"/>
    <property type="match status" value="1"/>
</dbReference>
<dbReference type="InterPro" id="IPR017927">
    <property type="entry name" value="FAD-bd_FR_type"/>
</dbReference>
<dbReference type="EMBL" id="CP046172">
    <property type="protein sequence ID" value="QIS12034.1"/>
    <property type="molecule type" value="Genomic_DNA"/>
</dbReference>
<keyword evidence="5" id="KW-0274">FAD</keyword>
<gene>
    <name evidence="11" type="ORF">F5544_20855</name>
</gene>
<evidence type="ECO:0000256" key="2">
    <source>
        <dbReference type="ARBA" id="ARBA00022630"/>
    </source>
</evidence>
<dbReference type="CDD" id="cd00207">
    <property type="entry name" value="fer2"/>
    <property type="match status" value="1"/>
</dbReference>
<dbReference type="Gene3D" id="3.10.20.30">
    <property type="match status" value="1"/>
</dbReference>
<feature type="domain" description="2Fe-2S ferredoxin-type" evidence="9">
    <location>
        <begin position="264"/>
        <end position="353"/>
    </location>
</feature>
<evidence type="ECO:0000256" key="5">
    <source>
        <dbReference type="ARBA" id="ARBA00022827"/>
    </source>
</evidence>
<dbReference type="Pfam" id="PF00970">
    <property type="entry name" value="FAD_binding_6"/>
    <property type="match status" value="1"/>
</dbReference>
<dbReference type="InterPro" id="IPR012675">
    <property type="entry name" value="Beta-grasp_dom_sf"/>
</dbReference>
<keyword evidence="8" id="KW-0411">Iron-sulfur</keyword>
<dbReference type="InterPro" id="IPR017938">
    <property type="entry name" value="Riboflavin_synthase-like_b-brl"/>
</dbReference>
<dbReference type="PROSITE" id="PS51384">
    <property type="entry name" value="FAD_FR"/>
    <property type="match status" value="1"/>
</dbReference>
<evidence type="ECO:0000259" key="10">
    <source>
        <dbReference type="PROSITE" id="PS51384"/>
    </source>
</evidence>
<dbReference type="InterPro" id="IPR050415">
    <property type="entry name" value="MRET"/>
</dbReference>
<keyword evidence="6" id="KW-0560">Oxidoreductase</keyword>
<dbReference type="InterPro" id="IPR039261">
    <property type="entry name" value="FNR_nucleotide-bd"/>
</dbReference>
<dbReference type="GO" id="GO:0050660">
    <property type="term" value="F:flavin adenine dinucleotide binding"/>
    <property type="evidence" value="ECO:0007669"/>
    <property type="project" value="TreeGrafter"/>
</dbReference>
<protein>
    <submittedName>
        <fullName evidence="11">2Fe-2S iron-sulfur cluster binding domain-containing protein</fullName>
    </submittedName>
</protein>
<dbReference type="InterPro" id="IPR036010">
    <property type="entry name" value="2Fe-2S_ferredoxin-like_sf"/>
</dbReference>
<dbReference type="AlphaFoldDB" id="A0A6G9YFS6"/>
<evidence type="ECO:0000256" key="8">
    <source>
        <dbReference type="ARBA" id="ARBA00023014"/>
    </source>
</evidence>
<dbReference type="Proteomes" id="UP000503540">
    <property type="component" value="Chromosome"/>
</dbReference>
<evidence type="ECO:0000256" key="1">
    <source>
        <dbReference type="ARBA" id="ARBA00001974"/>
    </source>
</evidence>
<evidence type="ECO:0000313" key="11">
    <source>
        <dbReference type="EMBL" id="QIS12034.1"/>
    </source>
</evidence>
<evidence type="ECO:0000259" key="9">
    <source>
        <dbReference type="PROSITE" id="PS51085"/>
    </source>
</evidence>
<keyword evidence="12" id="KW-1185">Reference proteome</keyword>
<proteinExistence type="predicted"/>
<reference evidence="11 12" key="1">
    <citation type="journal article" date="2019" name="ACS Chem. Biol.">
        <title>Identification and Mobilization of a Cryptic Antibiotic Biosynthesis Gene Locus from a Human-Pathogenic Nocardia Isolate.</title>
        <authorList>
            <person name="Herisse M."/>
            <person name="Ishida K."/>
            <person name="Porter J.L."/>
            <person name="Howden B."/>
            <person name="Hertweck C."/>
            <person name="Stinear T.P."/>
            <person name="Pidot S.J."/>
        </authorList>
    </citation>
    <scope>NUCLEOTIDE SEQUENCE [LARGE SCALE GENOMIC DNA]</scope>
    <source>
        <strain evidence="11 12">AUSMDU00012717</strain>
    </source>
</reference>
<dbReference type="PRINTS" id="PR00410">
    <property type="entry name" value="PHEHYDRXLASE"/>
</dbReference>
<accession>A0A6G9YFS6</accession>
<keyword evidence="7" id="KW-0408">Iron</keyword>
<keyword evidence="2" id="KW-0285">Flavoprotein</keyword>
<feature type="domain" description="FAD-binding FR-type" evidence="10">
    <location>
        <begin position="3"/>
        <end position="109"/>
    </location>
</feature>
<dbReference type="SUPFAM" id="SSF54292">
    <property type="entry name" value="2Fe-2S ferredoxin-like"/>
    <property type="match status" value="1"/>
</dbReference>
<comment type="cofactor">
    <cofactor evidence="1">
        <name>FAD</name>
        <dbReference type="ChEBI" id="CHEBI:57692"/>
    </cofactor>
</comment>
<evidence type="ECO:0000256" key="7">
    <source>
        <dbReference type="ARBA" id="ARBA00023004"/>
    </source>
</evidence>
<dbReference type="PROSITE" id="PS51085">
    <property type="entry name" value="2FE2S_FER_2"/>
    <property type="match status" value="1"/>
</dbReference>
<dbReference type="InterPro" id="IPR001433">
    <property type="entry name" value="OxRdtase_FAD/NAD-bd"/>
</dbReference>
<dbReference type="SUPFAM" id="SSF63380">
    <property type="entry name" value="Riboflavin synthase domain-like"/>
    <property type="match status" value="1"/>
</dbReference>
<evidence type="ECO:0000256" key="4">
    <source>
        <dbReference type="ARBA" id="ARBA00022723"/>
    </source>
</evidence>
<dbReference type="SUPFAM" id="SSF52343">
    <property type="entry name" value="Ferredoxin reductase-like, C-terminal NADP-linked domain"/>
    <property type="match status" value="1"/>
</dbReference>
<dbReference type="GO" id="GO:0016491">
    <property type="term" value="F:oxidoreductase activity"/>
    <property type="evidence" value="ECO:0007669"/>
    <property type="project" value="UniProtKB-KW"/>
</dbReference>
<dbReference type="CDD" id="cd06214">
    <property type="entry name" value="PA_degradation_oxidoreductase_like"/>
    <property type="match status" value="1"/>
</dbReference>
<dbReference type="Pfam" id="PF00111">
    <property type="entry name" value="Fer2"/>
    <property type="match status" value="1"/>
</dbReference>
<keyword evidence="3" id="KW-0001">2Fe-2S</keyword>
<dbReference type="RefSeq" id="WP_167474773.1">
    <property type="nucleotide sequence ID" value="NZ_CP046172.1"/>
</dbReference>
<dbReference type="InterPro" id="IPR001041">
    <property type="entry name" value="2Fe-2S_ferredoxin-type"/>
</dbReference>
<dbReference type="InterPro" id="IPR008333">
    <property type="entry name" value="Cbr1-like_FAD-bd_dom"/>
</dbReference>
<dbReference type="PRINTS" id="PR00371">
    <property type="entry name" value="FPNCR"/>
</dbReference>
<dbReference type="InterPro" id="IPR001709">
    <property type="entry name" value="Flavoprot_Pyr_Nucl_cyt_Rdtase"/>
</dbReference>
<evidence type="ECO:0000256" key="6">
    <source>
        <dbReference type="ARBA" id="ARBA00023002"/>
    </source>
</evidence>
<dbReference type="GO" id="GO:0051537">
    <property type="term" value="F:2 iron, 2 sulfur cluster binding"/>
    <property type="evidence" value="ECO:0007669"/>
    <property type="project" value="UniProtKB-KW"/>
</dbReference>
<evidence type="ECO:0000256" key="3">
    <source>
        <dbReference type="ARBA" id="ARBA00022714"/>
    </source>
</evidence>
<dbReference type="Gene3D" id="2.40.30.10">
    <property type="entry name" value="Translation factors"/>
    <property type="match status" value="1"/>
</dbReference>
<organism evidence="11 12">
    <name type="scientific">Nocardia arthritidis</name>
    <dbReference type="NCBI Taxonomy" id="228602"/>
    <lineage>
        <taxon>Bacteria</taxon>
        <taxon>Bacillati</taxon>
        <taxon>Actinomycetota</taxon>
        <taxon>Actinomycetes</taxon>
        <taxon>Mycobacteriales</taxon>
        <taxon>Nocardiaceae</taxon>
        <taxon>Nocardia</taxon>
    </lineage>
</organism>
<dbReference type="PANTHER" id="PTHR47354">
    <property type="entry name" value="NADH OXIDOREDUCTASE HCR"/>
    <property type="match status" value="1"/>
</dbReference>
<sequence length="353" mass="38121">MNPRAHAVRIAEVIAETAEAKTFVFAVPSGLAEHFAYRPGQFLTLRVPSARTGSVARCYSLCSSPHLDPRPAVTVKRTAGGYASNLLCDTVSAGDTMTMLEPGGVFGPRDLAADVLLCAGGSGITPVFSIVKSMLAVGRGRIVLLYANRDRPSVIFARQLADLETRHPRRLRILHWLESERGLPTAPGLANVLRPYTALNWYACGPTGFLSVLDAAALRLRVRRVYREEFRSLDGNPFQEVVPATAALPTVPAGGFDAPVGAAATVDIEIDGATHTLDWPKHRRLLDVLLDSGIDAPYVCRESACGTCVCSVRRGRTRMVQHEALLDTEIAAGLTLACQTLPETQRVHIAFDQ</sequence>